<evidence type="ECO:0000256" key="1">
    <source>
        <dbReference type="SAM" id="Phobius"/>
    </source>
</evidence>
<gene>
    <name evidence="2" type="ORF">BCF38_105166</name>
    <name evidence="3" type="ORF">SAMN05421539_105166</name>
</gene>
<evidence type="ECO:0000313" key="5">
    <source>
        <dbReference type="Proteomes" id="UP000251571"/>
    </source>
</evidence>
<protein>
    <recommendedName>
        <fullName evidence="6">Membrane-bound metallopeptidase</fullName>
    </recommendedName>
</protein>
<proteinExistence type="predicted"/>
<keyword evidence="1" id="KW-0472">Membrane</keyword>
<reference evidence="3 5" key="1">
    <citation type="submission" date="2016-10" db="EMBL/GenBank/DDBJ databases">
        <authorList>
            <person name="Cai Z."/>
        </authorList>
    </citation>
    <scope>NUCLEOTIDE SEQUENCE [LARGE SCALE GENOMIC DNA]</scope>
    <source>
        <strain evidence="3 5">DSM 25227</strain>
    </source>
</reference>
<keyword evidence="4" id="KW-1185">Reference proteome</keyword>
<dbReference type="OrthoDB" id="7870250at2"/>
<evidence type="ECO:0000313" key="2">
    <source>
        <dbReference type="EMBL" id="PWJ18178.1"/>
    </source>
</evidence>
<dbReference type="Proteomes" id="UP000245839">
    <property type="component" value="Unassembled WGS sequence"/>
</dbReference>
<dbReference type="EMBL" id="UETC01000005">
    <property type="protein sequence ID" value="SSA46703.1"/>
    <property type="molecule type" value="Genomic_DNA"/>
</dbReference>
<dbReference type="Proteomes" id="UP000251571">
    <property type="component" value="Unassembled WGS sequence"/>
</dbReference>
<evidence type="ECO:0000313" key="4">
    <source>
        <dbReference type="Proteomes" id="UP000245839"/>
    </source>
</evidence>
<name>A0A2Y9C7T4_9RHOB</name>
<accession>A0A2Y9C7T4</accession>
<keyword evidence="1" id="KW-0812">Transmembrane</keyword>
<keyword evidence="1" id="KW-1133">Transmembrane helix</keyword>
<dbReference type="EMBL" id="QGDJ01000005">
    <property type="protein sequence ID" value="PWJ18178.1"/>
    <property type="molecule type" value="Genomic_DNA"/>
</dbReference>
<evidence type="ECO:0008006" key="6">
    <source>
        <dbReference type="Google" id="ProtNLM"/>
    </source>
</evidence>
<dbReference type="AlphaFoldDB" id="A0A2Y9C7T4"/>
<feature type="transmembrane region" description="Helical" evidence="1">
    <location>
        <begin position="6"/>
        <end position="29"/>
    </location>
</feature>
<evidence type="ECO:0000313" key="3">
    <source>
        <dbReference type="EMBL" id="SSA46703.1"/>
    </source>
</evidence>
<sequence>MNRTEFVVAIAVILFLAFALGWFAAWVVSRFSRVTHSDMEELETMAQSLHTAEEQRDEAITYLQYREQELQAAIQQKDAELQAAMDGLREARQEAGELRAYIETLNA</sequence>
<organism evidence="3 5">
    <name type="scientific">Jannaschia seohaensis</name>
    <dbReference type="NCBI Taxonomy" id="475081"/>
    <lineage>
        <taxon>Bacteria</taxon>
        <taxon>Pseudomonadati</taxon>
        <taxon>Pseudomonadota</taxon>
        <taxon>Alphaproteobacteria</taxon>
        <taxon>Rhodobacterales</taxon>
        <taxon>Roseobacteraceae</taxon>
        <taxon>Jannaschia</taxon>
    </lineage>
</organism>
<reference evidence="2 4" key="2">
    <citation type="submission" date="2018-03" db="EMBL/GenBank/DDBJ databases">
        <title>Genomic Encyclopedia of Archaeal and Bacterial Type Strains, Phase II (KMG-II): from individual species to whole genera.</title>
        <authorList>
            <person name="Goeker M."/>
        </authorList>
    </citation>
    <scope>NUCLEOTIDE SEQUENCE [LARGE SCALE GENOMIC DNA]</scope>
    <source>
        <strain evidence="2 4">DSM 25227</strain>
    </source>
</reference>
<dbReference type="RefSeq" id="WP_109564657.1">
    <property type="nucleotide sequence ID" value="NZ_QGDJ01000005.1"/>
</dbReference>